<reference evidence="1" key="2">
    <citation type="submission" date="2020-07" db="EMBL/GenBank/DDBJ databases">
        <authorList>
            <person name="Vera ALvarez R."/>
            <person name="Arias-Moreno D.M."/>
            <person name="Jimenez-Jacinto V."/>
            <person name="Jimenez-Bremont J.F."/>
            <person name="Swaminathan K."/>
            <person name="Moose S.P."/>
            <person name="Guerrero-Gonzalez M.L."/>
            <person name="Marino-Ramirez L."/>
            <person name="Landsman D."/>
            <person name="Rodriguez-Kessler M."/>
            <person name="Delgado-Sanchez P."/>
        </authorList>
    </citation>
    <scope>NUCLEOTIDE SEQUENCE</scope>
    <source>
        <tissue evidence="1">Cladode</tissue>
    </source>
</reference>
<organism evidence="1">
    <name type="scientific">Opuntia streptacantha</name>
    <name type="common">Prickly pear cactus</name>
    <name type="synonym">Opuntia cardona</name>
    <dbReference type="NCBI Taxonomy" id="393608"/>
    <lineage>
        <taxon>Eukaryota</taxon>
        <taxon>Viridiplantae</taxon>
        <taxon>Streptophyta</taxon>
        <taxon>Embryophyta</taxon>
        <taxon>Tracheophyta</taxon>
        <taxon>Spermatophyta</taxon>
        <taxon>Magnoliopsida</taxon>
        <taxon>eudicotyledons</taxon>
        <taxon>Gunneridae</taxon>
        <taxon>Pentapetalae</taxon>
        <taxon>Caryophyllales</taxon>
        <taxon>Cactineae</taxon>
        <taxon>Cactaceae</taxon>
        <taxon>Opuntioideae</taxon>
        <taxon>Opuntia</taxon>
    </lineage>
</organism>
<dbReference type="AlphaFoldDB" id="A0A7C9CD34"/>
<dbReference type="GO" id="GO:0016020">
    <property type="term" value="C:membrane"/>
    <property type="evidence" value="ECO:0007669"/>
    <property type="project" value="TreeGrafter"/>
</dbReference>
<dbReference type="Gene3D" id="1.10.510.10">
    <property type="entry name" value="Transferase(Phosphotransferase) domain 1"/>
    <property type="match status" value="1"/>
</dbReference>
<dbReference type="PANTHER" id="PTHR48055:SF55">
    <property type="entry name" value="PROTEIN KINASE DOMAIN-CONTAINING PROTEIN"/>
    <property type="match status" value="1"/>
</dbReference>
<reference evidence="1" key="1">
    <citation type="journal article" date="2013" name="J. Plant Res.">
        <title>Effect of fungi and light on seed germination of three Opuntia species from semiarid lands of central Mexico.</title>
        <authorList>
            <person name="Delgado-Sanchez P."/>
            <person name="Jimenez-Bremont J.F."/>
            <person name="Guerrero-Gonzalez Mde L."/>
            <person name="Flores J."/>
        </authorList>
    </citation>
    <scope>NUCLEOTIDE SEQUENCE</scope>
    <source>
        <tissue evidence="1">Cladode</tissue>
    </source>
</reference>
<sequence length="109" mass="12040">MFTGKRPTNDMFKEGLSLYSFVEAALPERVTEILDDSLLREIVGDETITFDTKQAVLNSKMVLEALISVLEIALGCSAELPQQRPDMKCVAAKLSSIRNKLLGTHLGQE</sequence>
<proteinExistence type="predicted"/>
<accession>A0A7C9CD34</accession>
<protein>
    <recommendedName>
        <fullName evidence="2">Receptor protein serine/threonine kinase</fullName>
    </recommendedName>
</protein>
<dbReference type="InterPro" id="IPR051564">
    <property type="entry name" value="LRR_receptor-like_kinase"/>
</dbReference>
<dbReference type="EMBL" id="GISG01009639">
    <property type="protein sequence ID" value="MBA4615981.1"/>
    <property type="molecule type" value="Transcribed_RNA"/>
</dbReference>
<evidence type="ECO:0000313" key="1">
    <source>
        <dbReference type="EMBL" id="MBA4615981.1"/>
    </source>
</evidence>
<name>A0A7C9CD34_OPUST</name>
<evidence type="ECO:0008006" key="2">
    <source>
        <dbReference type="Google" id="ProtNLM"/>
    </source>
</evidence>
<dbReference type="PANTHER" id="PTHR48055">
    <property type="entry name" value="LEUCINE-RICH REPEAT RECEPTOR PROTEIN KINASE EMS1"/>
    <property type="match status" value="1"/>
</dbReference>